<reference evidence="1 2" key="1">
    <citation type="submission" date="2014-05" db="EMBL/GenBank/DDBJ databases">
        <authorList>
            <person name="Rizzardi K."/>
            <person name="Winiecka-Krusnell J."/>
            <person name="Ramliden M."/>
            <person name="Alm E."/>
            <person name="Andersson S."/>
            <person name="Byfors S."/>
        </authorList>
    </citation>
    <scope>NUCLEOTIDE SEQUENCE [LARGE SCALE GENOMIC DNA]</scope>
    <source>
        <strain evidence="1 2">LEGN</strain>
    </source>
</reference>
<dbReference type="STRING" id="1498499.EP47_08295"/>
<evidence type="ECO:0000313" key="2">
    <source>
        <dbReference type="Proteomes" id="UP000054422"/>
    </source>
</evidence>
<dbReference type="EMBL" id="JNCF01000071">
    <property type="protein sequence ID" value="KGP62405.1"/>
    <property type="molecule type" value="Genomic_DNA"/>
</dbReference>
<protein>
    <submittedName>
        <fullName evidence="1">Uncharacterized protein</fullName>
    </submittedName>
</protein>
<sequence length="71" mass="8597">MDSKNDQLMAFQEFLLETLYTCMDVQEIKQRLISYPENYDLLLWLKHLDPEMVEVAARMVQHWGIKKEDTY</sequence>
<gene>
    <name evidence="1" type="ORF">EP47_08295</name>
</gene>
<accession>A0A0A2SMT3</accession>
<organism evidence="1 2">
    <name type="scientific">Legionella norrlandica</name>
    <dbReference type="NCBI Taxonomy" id="1498499"/>
    <lineage>
        <taxon>Bacteria</taxon>
        <taxon>Pseudomonadati</taxon>
        <taxon>Pseudomonadota</taxon>
        <taxon>Gammaproteobacteria</taxon>
        <taxon>Legionellales</taxon>
        <taxon>Legionellaceae</taxon>
        <taxon>Legionella</taxon>
    </lineage>
</organism>
<dbReference type="Proteomes" id="UP000054422">
    <property type="component" value="Unassembled WGS sequence"/>
</dbReference>
<keyword evidence="2" id="KW-1185">Reference proteome</keyword>
<dbReference type="RefSeq" id="WP_035891099.1">
    <property type="nucleotide sequence ID" value="NZ_JNCF01000071.1"/>
</dbReference>
<proteinExistence type="predicted"/>
<dbReference type="OrthoDB" id="9946238at2"/>
<evidence type="ECO:0000313" key="1">
    <source>
        <dbReference type="EMBL" id="KGP62405.1"/>
    </source>
</evidence>
<comment type="caution">
    <text evidence="1">The sequence shown here is derived from an EMBL/GenBank/DDBJ whole genome shotgun (WGS) entry which is preliminary data.</text>
</comment>
<dbReference type="AlphaFoldDB" id="A0A0A2SMT3"/>
<name>A0A0A2SMT3_9GAMM</name>